<dbReference type="OrthoDB" id="118340at2"/>
<dbReference type="EMBL" id="SBIP01000002">
    <property type="protein sequence ID" value="RWX78758.1"/>
    <property type="molecule type" value="Genomic_DNA"/>
</dbReference>
<comment type="caution">
    <text evidence="1">The sequence shown here is derived from an EMBL/GenBank/DDBJ whole genome shotgun (WGS) entry which is preliminary data.</text>
</comment>
<name>A0A3S3TZY6_9HYPH</name>
<dbReference type="PANTHER" id="PTHR46656">
    <property type="entry name" value="PUTATIVE-RELATED"/>
    <property type="match status" value="1"/>
</dbReference>
<keyword evidence="1" id="KW-0808">Transferase</keyword>
<dbReference type="Gene3D" id="3.40.50.2000">
    <property type="entry name" value="Glycogen Phosphorylase B"/>
    <property type="match status" value="2"/>
</dbReference>
<dbReference type="PANTHER" id="PTHR46656:SF3">
    <property type="entry name" value="PUTATIVE-RELATED"/>
    <property type="match status" value="1"/>
</dbReference>
<dbReference type="RefSeq" id="WP_128442735.1">
    <property type="nucleotide sequence ID" value="NZ_SBIP01000002.1"/>
</dbReference>
<gene>
    <name evidence="1" type="ORF">EPK99_09215</name>
</gene>
<dbReference type="AlphaFoldDB" id="A0A3S3TZY6"/>
<dbReference type="Proteomes" id="UP000287687">
    <property type="component" value="Unassembled WGS sequence"/>
</dbReference>
<evidence type="ECO:0000313" key="1">
    <source>
        <dbReference type="EMBL" id="RWX78758.1"/>
    </source>
</evidence>
<dbReference type="GO" id="GO:0016757">
    <property type="term" value="F:glycosyltransferase activity"/>
    <property type="evidence" value="ECO:0007669"/>
    <property type="project" value="InterPro"/>
</dbReference>
<sequence>MGSRSKQKALLIGLSRKFDKFIESILPSSRGSVDELSLRCAQGWAIVGDGSEPAQIAVIVAGQVVAIATANGIRNDVKAAGHRTEVCGFSIELDLSPRDLLGNNVRVAFWSGTKVRADLPINSDARPWSLGFWDQSGQPVIERWRSLAARIKLERDLLPVVAASRVPEKTLLFEGPLRGDYSIAIVNRNFAKAVLQKKANVTLTSKNERLDDDPFFNAEKDLVDRYKESPLSADFDVHSLNTWPPETGLMASRFKTLHCYAWEESSFPPKFLAAFNSDLDLVCVTSKFTQIALQNSGLTVPTAVVGNGIDKELFNLRRRKRRAKDRFRFLHISSCFARKAADKLVQAFVEEFYGENVELHIKTFDNPHNNIREIISSYGDRAKNITSNFANLSQLEIRQLYLKSDCLVAASRGEGFLLPAAEAMAVGLPVITTDAGGQADFCDNTTAWLVKSTAVASETHMSLSGSYWYEPDLQSLRRQMRLVYEATDQELEVKTSPARELVRNTYAWDKVAARYLAALERKDIKSPGRPKLAIVTTWNQSCGIATYSEELVPHLEKDFEVNVISELAEKLTGVDQDFVRRQWRRRSDSMPPLADAVIDGGLDAVLIQHHPSHVGWADLGYLIDCIVQGGNGRIKVFCQLHSTAGQSSSIQGARLSLARTEGIFVHTLADVEALGPIAADTRVAVIPHGIPKIADDLRRQKDSSAKFHIGSFGFCMPHKGIMNHLRSIAIIREKIPDIKVTLLHAVNDDQKTVFHALEIMQLIRQLSLDDVVDIDFRFLSKKEVSSRLSSCDLLVLPYDNNLESASGAIRDVLGISVPILTTDISTFSDVSDFVFKVTNNHPLNLASKILQLYSEPSKRVSKLEDQIAYVDGISWEKIGSRMSGIMRSVL</sequence>
<keyword evidence="2" id="KW-1185">Reference proteome</keyword>
<protein>
    <submittedName>
        <fullName evidence="1">Glycosyltransferase</fullName>
    </submittedName>
</protein>
<proteinExistence type="predicted"/>
<dbReference type="Pfam" id="PF13692">
    <property type="entry name" value="Glyco_trans_1_4"/>
    <property type="match status" value="1"/>
</dbReference>
<evidence type="ECO:0000313" key="2">
    <source>
        <dbReference type="Proteomes" id="UP000287687"/>
    </source>
</evidence>
<dbReference type="CDD" id="cd03801">
    <property type="entry name" value="GT4_PimA-like"/>
    <property type="match status" value="1"/>
</dbReference>
<reference evidence="1 2" key="1">
    <citation type="submission" date="2019-01" db="EMBL/GenBank/DDBJ databases">
        <title>The draft genome of Rhizobium sp. 24NR.</title>
        <authorList>
            <person name="Liu L."/>
            <person name="Liang L."/>
            <person name="Shi S."/>
            <person name="Xu L."/>
            <person name="Wang X."/>
            <person name="Li L."/>
            <person name="Zhang X."/>
        </authorList>
    </citation>
    <scope>NUCLEOTIDE SEQUENCE [LARGE SCALE GENOMIC DNA]</scope>
    <source>
        <strain evidence="1 2">24NR</strain>
    </source>
</reference>
<dbReference type="SUPFAM" id="SSF53756">
    <property type="entry name" value="UDP-Glycosyltransferase/glycogen phosphorylase"/>
    <property type="match status" value="2"/>
</dbReference>
<accession>A0A3S3TZY6</accession>
<organism evidence="1 2">
    <name type="scientific">Neorhizobium lilium</name>
    <dbReference type="NCBI Taxonomy" id="2503024"/>
    <lineage>
        <taxon>Bacteria</taxon>
        <taxon>Pseudomonadati</taxon>
        <taxon>Pseudomonadota</taxon>
        <taxon>Alphaproteobacteria</taxon>
        <taxon>Hyphomicrobiales</taxon>
        <taxon>Rhizobiaceae</taxon>
        <taxon>Rhizobium/Agrobacterium group</taxon>
        <taxon>Neorhizobium</taxon>
    </lineage>
</organism>